<feature type="transmembrane region" description="Helical" evidence="11">
    <location>
        <begin position="15"/>
        <end position="39"/>
    </location>
</feature>
<feature type="transmembrane region" description="Helical" evidence="11">
    <location>
        <begin position="288"/>
        <end position="308"/>
    </location>
</feature>
<comment type="caution">
    <text evidence="13">The sequence shown here is derived from an EMBL/GenBank/DDBJ whole genome shotgun (WGS) entry which is preliminary data.</text>
</comment>
<sequence length="354" mass="38489">MFLALKEIKYEKLRYGLIIAMIVLVSYLIFILSSLSLGLSKENTAAIESWDMKSIVLNKDADLSLRQSLITKEQAHDLNLGNKQALLGQAGIVVKGRNHEKVASQFLGIESDSFLAHDLTLTSGHKPTNKHEIVMDTAFQDQYHYKLGQSVKLNSLTTPYKIVGFTKNAKINIAPAIYGKLSAWSDLKNTNSQFVASAIVSQTKDFNPHVDNLKSYATKKFVDKLPGYAAQNATFEMMIGFLMVISLIVIAVFLYIITIQKLPNYAVLRVQGIPASFLVKATIAQSSILVLSGLIIGALLTTITAFIIPKAVPMAFNLPLLTAVGGGLLVISILGSLIPVKTILKVDPVSVIGG</sequence>
<reference evidence="13 14" key="1">
    <citation type="journal article" date="2015" name="Genome Announc.">
        <title>Expanding the biotechnology potential of lactobacilli through comparative genomics of 213 strains and associated genera.</title>
        <authorList>
            <person name="Sun Z."/>
            <person name="Harris H.M."/>
            <person name="McCann A."/>
            <person name="Guo C."/>
            <person name="Argimon S."/>
            <person name="Zhang W."/>
            <person name="Yang X."/>
            <person name="Jeffery I.B."/>
            <person name="Cooney J.C."/>
            <person name="Kagawa T.F."/>
            <person name="Liu W."/>
            <person name="Song Y."/>
            <person name="Salvetti E."/>
            <person name="Wrobel A."/>
            <person name="Rasinkangas P."/>
            <person name="Parkhill J."/>
            <person name="Rea M.C."/>
            <person name="O'Sullivan O."/>
            <person name="Ritari J."/>
            <person name="Douillard F.P."/>
            <person name="Paul Ross R."/>
            <person name="Yang R."/>
            <person name="Briner A.E."/>
            <person name="Felis G.E."/>
            <person name="de Vos W.M."/>
            <person name="Barrangou R."/>
            <person name="Klaenhammer T.R."/>
            <person name="Caufield P.W."/>
            <person name="Cui Y."/>
            <person name="Zhang H."/>
            <person name="O'Toole P.W."/>
        </authorList>
    </citation>
    <scope>NUCLEOTIDE SEQUENCE [LARGE SCALE GENOMIC DNA]</scope>
    <source>
        <strain evidence="13 14">DSM 22408</strain>
    </source>
</reference>
<dbReference type="PATRIC" id="fig|1122146.4.peg.127"/>
<evidence type="ECO:0000259" key="12">
    <source>
        <dbReference type="Pfam" id="PF02687"/>
    </source>
</evidence>
<keyword evidence="6" id="KW-1003">Cell membrane</keyword>
<feature type="transmembrane region" description="Helical" evidence="11">
    <location>
        <begin position="320"/>
        <end position="340"/>
    </location>
</feature>
<evidence type="ECO:0000256" key="10">
    <source>
        <dbReference type="ARBA" id="ARBA00024973"/>
    </source>
</evidence>
<dbReference type="Pfam" id="PF02687">
    <property type="entry name" value="FtsX"/>
    <property type="match status" value="1"/>
</dbReference>
<comment type="subcellular location">
    <subcellularLocation>
        <location evidence="1">Cell membrane</location>
        <topology evidence="1">Multi-pass membrane protein</topology>
    </subcellularLocation>
</comment>
<comment type="function">
    <text evidence="10">Part of the ABC transporter complex hrt involved in hemin import. Responsible for the translocation of the substrate across the membrane.</text>
</comment>
<evidence type="ECO:0000256" key="7">
    <source>
        <dbReference type="ARBA" id="ARBA00022692"/>
    </source>
</evidence>
<dbReference type="STRING" id="1122146.IV53_GL000125"/>
<evidence type="ECO:0000313" key="14">
    <source>
        <dbReference type="Proteomes" id="UP000051500"/>
    </source>
</evidence>
<feature type="transmembrane region" description="Helical" evidence="11">
    <location>
        <begin position="237"/>
        <end position="259"/>
    </location>
</feature>
<evidence type="ECO:0000256" key="1">
    <source>
        <dbReference type="ARBA" id="ARBA00004651"/>
    </source>
</evidence>
<evidence type="ECO:0000256" key="3">
    <source>
        <dbReference type="ARBA" id="ARBA00011131"/>
    </source>
</evidence>
<dbReference type="PANTHER" id="PTHR43738">
    <property type="entry name" value="ABC TRANSPORTER, MEMBRANE PROTEIN"/>
    <property type="match status" value="1"/>
</dbReference>
<organism evidence="13 14">
    <name type="scientific">Ligilactobacillus ceti DSM 22408</name>
    <dbReference type="NCBI Taxonomy" id="1122146"/>
    <lineage>
        <taxon>Bacteria</taxon>
        <taxon>Bacillati</taxon>
        <taxon>Bacillota</taxon>
        <taxon>Bacilli</taxon>
        <taxon>Lactobacillales</taxon>
        <taxon>Lactobacillaceae</taxon>
        <taxon>Ligilactobacillus</taxon>
    </lineage>
</organism>
<dbReference type="EMBL" id="JQBZ01000016">
    <property type="protein sequence ID" value="KRN89407.1"/>
    <property type="molecule type" value="Genomic_DNA"/>
</dbReference>
<proteinExistence type="inferred from homology"/>
<evidence type="ECO:0000256" key="8">
    <source>
        <dbReference type="ARBA" id="ARBA00022989"/>
    </source>
</evidence>
<dbReference type="eggNOG" id="COG0577">
    <property type="taxonomic scope" value="Bacteria"/>
</dbReference>
<accession>A0A0R2KJ33</accession>
<keyword evidence="7 11" id="KW-0812">Transmembrane</keyword>
<gene>
    <name evidence="13" type="ORF">IV53_GL000125</name>
</gene>
<evidence type="ECO:0000256" key="2">
    <source>
        <dbReference type="ARBA" id="ARBA00008697"/>
    </source>
</evidence>
<dbReference type="AlphaFoldDB" id="A0A0R2KJ33"/>
<evidence type="ECO:0000256" key="5">
    <source>
        <dbReference type="ARBA" id="ARBA00022448"/>
    </source>
</evidence>
<name>A0A0R2KJ33_9LACO</name>
<keyword evidence="9 11" id="KW-0472">Membrane</keyword>
<dbReference type="InterPro" id="IPR051125">
    <property type="entry name" value="ABC-4/HrtB_transporter"/>
</dbReference>
<comment type="similarity">
    <text evidence="2">Belongs to the ABC-4 integral membrane protein family. HrtB subfamily.</text>
</comment>
<evidence type="ECO:0000256" key="9">
    <source>
        <dbReference type="ARBA" id="ARBA00023136"/>
    </source>
</evidence>
<comment type="subunit">
    <text evidence="3">The complex is composed of two ATP-binding proteins (HrtA), two transmembrane proteins (HrtB) and a solute-binding protein.</text>
</comment>
<dbReference type="RefSeq" id="WP_027106394.1">
    <property type="nucleotide sequence ID" value="NZ_AUHP01000012.1"/>
</dbReference>
<dbReference type="OrthoDB" id="384327at2"/>
<evidence type="ECO:0000256" key="11">
    <source>
        <dbReference type="SAM" id="Phobius"/>
    </source>
</evidence>
<feature type="domain" description="ABC3 transporter permease C-terminal" evidence="12">
    <location>
        <begin position="237"/>
        <end position="348"/>
    </location>
</feature>
<dbReference type="PANTHER" id="PTHR43738:SF1">
    <property type="entry name" value="HEMIN TRANSPORT SYSTEM PERMEASE PROTEIN HRTB-RELATED"/>
    <property type="match status" value="1"/>
</dbReference>
<dbReference type="Proteomes" id="UP000051500">
    <property type="component" value="Unassembled WGS sequence"/>
</dbReference>
<evidence type="ECO:0000256" key="4">
    <source>
        <dbReference type="ARBA" id="ARBA00016962"/>
    </source>
</evidence>
<dbReference type="InterPro" id="IPR003838">
    <property type="entry name" value="ABC3_permease_C"/>
</dbReference>
<protein>
    <recommendedName>
        <fullName evidence="4">Putative hemin transport system permease protein HrtB</fullName>
    </recommendedName>
</protein>
<dbReference type="GO" id="GO:0005886">
    <property type="term" value="C:plasma membrane"/>
    <property type="evidence" value="ECO:0007669"/>
    <property type="project" value="UniProtKB-SubCell"/>
</dbReference>
<keyword evidence="5" id="KW-0813">Transport</keyword>
<keyword evidence="14" id="KW-1185">Reference proteome</keyword>
<evidence type="ECO:0000313" key="13">
    <source>
        <dbReference type="EMBL" id="KRN89407.1"/>
    </source>
</evidence>
<keyword evidence="8 11" id="KW-1133">Transmembrane helix</keyword>
<evidence type="ECO:0000256" key="6">
    <source>
        <dbReference type="ARBA" id="ARBA00022475"/>
    </source>
</evidence>